<dbReference type="Proteomes" id="UP001443914">
    <property type="component" value="Unassembled WGS sequence"/>
</dbReference>
<evidence type="ECO:0000313" key="2">
    <source>
        <dbReference type="EMBL" id="KAK9664229.1"/>
    </source>
</evidence>
<feature type="transmembrane region" description="Helical" evidence="1">
    <location>
        <begin position="6"/>
        <end position="25"/>
    </location>
</feature>
<keyword evidence="1" id="KW-0812">Transmembrane</keyword>
<dbReference type="AlphaFoldDB" id="A0AAW1GKE9"/>
<evidence type="ECO:0000313" key="3">
    <source>
        <dbReference type="Proteomes" id="UP001443914"/>
    </source>
</evidence>
<keyword evidence="1" id="KW-1133">Transmembrane helix</keyword>
<protein>
    <submittedName>
        <fullName evidence="2">Uncharacterized protein</fullName>
    </submittedName>
</protein>
<comment type="caution">
    <text evidence="2">The sequence shown here is derived from an EMBL/GenBank/DDBJ whole genome shotgun (WGS) entry which is preliminary data.</text>
</comment>
<feature type="transmembrane region" description="Helical" evidence="1">
    <location>
        <begin position="46"/>
        <end position="68"/>
    </location>
</feature>
<sequence>MLSATVFPFFNFLTCSQFLVFVEIISGIRWLDYNNTCFKAHKYEEWYLTFFILFFFLPFLQLGFVGLLRDMYICRIVCRSEIEVAIGRVGPVMGRVISGRVC</sequence>
<dbReference type="EMBL" id="JBDFQZ010000014">
    <property type="protein sequence ID" value="KAK9664229.1"/>
    <property type="molecule type" value="Genomic_DNA"/>
</dbReference>
<reference evidence="2" key="1">
    <citation type="submission" date="2024-03" db="EMBL/GenBank/DDBJ databases">
        <title>WGS assembly of Saponaria officinalis var. Norfolk2.</title>
        <authorList>
            <person name="Jenkins J."/>
            <person name="Shu S."/>
            <person name="Grimwood J."/>
            <person name="Barry K."/>
            <person name="Goodstein D."/>
            <person name="Schmutz J."/>
            <person name="Leebens-Mack J."/>
            <person name="Osbourn A."/>
        </authorList>
    </citation>
    <scope>NUCLEOTIDE SEQUENCE [LARGE SCALE GENOMIC DNA]</scope>
    <source>
        <strain evidence="2">JIC</strain>
    </source>
</reference>
<name>A0AAW1GKE9_SAPOF</name>
<accession>A0AAW1GKE9</accession>
<gene>
    <name evidence="2" type="ORF">RND81_14G027300</name>
</gene>
<organism evidence="2 3">
    <name type="scientific">Saponaria officinalis</name>
    <name type="common">Common soapwort</name>
    <name type="synonym">Lychnis saponaria</name>
    <dbReference type="NCBI Taxonomy" id="3572"/>
    <lineage>
        <taxon>Eukaryota</taxon>
        <taxon>Viridiplantae</taxon>
        <taxon>Streptophyta</taxon>
        <taxon>Embryophyta</taxon>
        <taxon>Tracheophyta</taxon>
        <taxon>Spermatophyta</taxon>
        <taxon>Magnoliopsida</taxon>
        <taxon>eudicotyledons</taxon>
        <taxon>Gunneridae</taxon>
        <taxon>Pentapetalae</taxon>
        <taxon>Caryophyllales</taxon>
        <taxon>Caryophyllaceae</taxon>
        <taxon>Caryophylleae</taxon>
        <taxon>Saponaria</taxon>
    </lineage>
</organism>
<keyword evidence="1" id="KW-0472">Membrane</keyword>
<proteinExistence type="predicted"/>
<evidence type="ECO:0000256" key="1">
    <source>
        <dbReference type="SAM" id="Phobius"/>
    </source>
</evidence>
<keyword evidence="3" id="KW-1185">Reference proteome</keyword>